<gene>
    <name evidence="3" type="ORF">PsYK624_050410</name>
</gene>
<dbReference type="Gene3D" id="1.20.930.20">
    <property type="entry name" value="Adaptor protein Cbl, N-terminal domain"/>
    <property type="match status" value="1"/>
</dbReference>
<reference evidence="3 4" key="1">
    <citation type="submission" date="2021-08" db="EMBL/GenBank/DDBJ databases">
        <title>Draft Genome Sequence of Phanerochaete sordida strain YK-624.</title>
        <authorList>
            <person name="Mori T."/>
            <person name="Dohra H."/>
            <person name="Suzuki T."/>
            <person name="Kawagishi H."/>
            <person name="Hirai H."/>
        </authorList>
    </citation>
    <scope>NUCLEOTIDE SEQUENCE [LARGE SCALE GENOMIC DNA]</scope>
    <source>
        <strain evidence="3 4">YK-624</strain>
    </source>
</reference>
<dbReference type="PROSITE" id="PS50011">
    <property type="entry name" value="PROTEIN_KINASE_DOM"/>
    <property type="match status" value="1"/>
</dbReference>
<dbReference type="CDD" id="cd21037">
    <property type="entry name" value="MLKL_NTD"/>
    <property type="match status" value="1"/>
</dbReference>
<dbReference type="Pfam" id="PF07714">
    <property type="entry name" value="PK_Tyr_Ser-Thr"/>
    <property type="match status" value="1"/>
</dbReference>
<protein>
    <recommendedName>
        <fullName evidence="2">Protein kinase domain-containing protein</fullName>
    </recommendedName>
</protein>
<accession>A0A9P3G4E8</accession>
<sequence>MPHKPPIIEYELYASCMASVSGGRGLAIWDPTPQPRPVRIGDVGFLYLGGFRTLFNVIDPSLNEATTTDLPNGFVPLLDYVRRIKKVRKPGRLVSSEARVTTGGAGFSIDNIPGEALAAKMSFSFDKAVTQGAILLTKGETHCHDVLQRPLFERYLLDYYQTWYDFARERYPVQNIDDIRLVMGLDSTTEFTMLAFAQNQNGVTFDFELTSSNIASLSAGWGQWTYQHPLVFDNWGPQEVNDTAPAEQDQSHGPDQCIFVRTLRVFKRPWPFAPPSIRAEAEPEDPDPEGSENHHSELWTSTGTSANTASETVEVQSNVYQGQDPADRAAVDAFMNSQAQLAVISDMDSEKEGRIMREFVHDGILVAAFDHPSVSDPQLGDIPMSALPVAKSSPSQGPLGMPVDTHRPKAVGVGQTPTSESGEGAKLEDSWWNLLTDSPRPWLEDKPNTEDPLPGMSSRATTSIPRQTGFWDRKGSVPTEQTESWLRTKEIVQAITSEVLGTNAMNAAADVERKVLDIGPQVLQTAPLQSLSEAAAVLVNIWNCVQLVETDRLQYLRLTERCATILASIRQEFEELGTMEADSAPEISTPLTRLIGAYKKVLIVVEMQSRRPFLKRYLKREESRQDLMQCHRILSHVLQMFTLSIQVRVLKKLEQSDKRMTTLRQISPLYVPSTLRTEIGVPPLYTFSPSYPRNSRVTFMDRLSAAQVEAHSGLANTSPDTQFPGDHTDDLVVSSPHSEMVSSELPADIYSAASQVQSTLAVLMQRENEHDSIHDLEDLRRMLRRARDDDAAMAQLLRVRAGEAPEAVRALQRALGEEIARELEEREIQYVADEVDDVEADDIEDPVFANQSPDASQAHVPELRQLVLRQTSVSSVITNISARSEDTLDREFMESAKDAIVRASIASGDPIAALALPRWTITRYEVDIEAKIRQSTIGNIWRGSYRGYSVLVHVFPSATPKNLFIHAVQLRDKLHHPNVLGMVGANAAEPSPFIVSPGNQYGNLSYWLWSLHATEWQAALDDLEDGILPMVRDIAVGMSYLHKSGVFHGDLQCANILLNNRGHCVISDFGLADLKSEIHRLSKDGNSSSGPLHRQPPEARAGQSKVTAPGDVYAFAWVCADILTRGNPLVPKDEARDEDIGHLDDSLWRASSRPELPLLRRWSARLADIVNPCSDSDPARRPTFDGLSGDIGALLMQLERNGAGLEGEDVEVQRGWSDTGSEKADEQAILDGSWNSSISASLNATREIAMHANDSMLRTPARRISLNGELEYEYGFPTGATEVGQHLVLDSATTLPISSSPEPTDPRLIDSRDERRYRMLLQHEFHPSLVLPLWSPSPVAVGAIGYLKKPEGSFVTLSNAFSPPGAKDGHSNGLPSLGGYGRTPVSTEKIEKRSSGRRALGHLQGIVSRQTVSRTHSLPLHKGQKTAHLFVDSAVYRYMVELSAARKWFQANVDQILAMFGTEHAIQREDIMLVTGVLDAADYALFVNHGGLAGKVDFEVFAKTAPGDPWGQLITTAVASSPNTSRSGEVAHFNTPRLDCGRKISAARRPGEPPCAVLLARLRFAPDRDEPTSL</sequence>
<feature type="region of interest" description="Disordered" evidence="1">
    <location>
        <begin position="1083"/>
        <end position="1105"/>
    </location>
</feature>
<feature type="region of interest" description="Disordered" evidence="1">
    <location>
        <begin position="274"/>
        <end position="305"/>
    </location>
</feature>
<dbReference type="SUPFAM" id="SSF56112">
    <property type="entry name" value="Protein kinase-like (PK-like)"/>
    <property type="match status" value="1"/>
</dbReference>
<evidence type="ECO:0000259" key="2">
    <source>
        <dbReference type="PROSITE" id="PS50011"/>
    </source>
</evidence>
<evidence type="ECO:0000313" key="4">
    <source>
        <dbReference type="Proteomes" id="UP000703269"/>
    </source>
</evidence>
<dbReference type="InterPro" id="IPR011009">
    <property type="entry name" value="Kinase-like_dom_sf"/>
</dbReference>
<feature type="region of interest" description="Disordered" evidence="1">
    <location>
        <begin position="1366"/>
        <end position="1395"/>
    </location>
</feature>
<feature type="domain" description="Protein kinase" evidence="2">
    <location>
        <begin position="926"/>
        <end position="1195"/>
    </location>
</feature>
<comment type="caution">
    <text evidence="3">The sequence shown here is derived from an EMBL/GenBank/DDBJ whole genome shotgun (WGS) entry which is preliminary data.</text>
</comment>
<keyword evidence="4" id="KW-1185">Reference proteome</keyword>
<dbReference type="InterPro" id="IPR059179">
    <property type="entry name" value="MLKL-like_MCAfunc"/>
</dbReference>
<dbReference type="GO" id="GO:0005524">
    <property type="term" value="F:ATP binding"/>
    <property type="evidence" value="ECO:0007669"/>
    <property type="project" value="InterPro"/>
</dbReference>
<dbReference type="Gene3D" id="3.30.200.20">
    <property type="entry name" value="Phosphorylase Kinase, domain 1"/>
    <property type="match status" value="1"/>
</dbReference>
<dbReference type="InterPro" id="IPR036537">
    <property type="entry name" value="Adaptor_Cbl_N_dom_sf"/>
</dbReference>
<dbReference type="InterPro" id="IPR001245">
    <property type="entry name" value="Ser-Thr/Tyr_kinase_cat_dom"/>
</dbReference>
<dbReference type="InterPro" id="IPR000719">
    <property type="entry name" value="Prot_kinase_dom"/>
</dbReference>
<dbReference type="InterPro" id="IPR051681">
    <property type="entry name" value="Ser/Thr_Kinases-Pseudokinases"/>
</dbReference>
<dbReference type="EMBL" id="BPQB01000011">
    <property type="protein sequence ID" value="GJE88953.1"/>
    <property type="molecule type" value="Genomic_DNA"/>
</dbReference>
<dbReference type="GO" id="GO:0007166">
    <property type="term" value="P:cell surface receptor signaling pathway"/>
    <property type="evidence" value="ECO:0007669"/>
    <property type="project" value="InterPro"/>
</dbReference>
<dbReference type="PANTHER" id="PTHR44329">
    <property type="entry name" value="SERINE/THREONINE-PROTEIN KINASE TNNI3K-RELATED"/>
    <property type="match status" value="1"/>
</dbReference>
<name>A0A9P3G4E8_9APHY</name>
<dbReference type="OrthoDB" id="1668230at2759"/>
<evidence type="ECO:0000256" key="1">
    <source>
        <dbReference type="SAM" id="MobiDB-lite"/>
    </source>
</evidence>
<organism evidence="3 4">
    <name type="scientific">Phanerochaete sordida</name>
    <dbReference type="NCBI Taxonomy" id="48140"/>
    <lineage>
        <taxon>Eukaryota</taxon>
        <taxon>Fungi</taxon>
        <taxon>Dikarya</taxon>
        <taxon>Basidiomycota</taxon>
        <taxon>Agaricomycotina</taxon>
        <taxon>Agaricomycetes</taxon>
        <taxon>Polyporales</taxon>
        <taxon>Phanerochaetaceae</taxon>
        <taxon>Phanerochaete</taxon>
    </lineage>
</organism>
<dbReference type="Proteomes" id="UP000703269">
    <property type="component" value="Unassembled WGS sequence"/>
</dbReference>
<dbReference type="Gene3D" id="1.10.510.10">
    <property type="entry name" value="Transferase(Phosphotransferase) domain 1"/>
    <property type="match status" value="1"/>
</dbReference>
<evidence type="ECO:0000313" key="3">
    <source>
        <dbReference type="EMBL" id="GJE88953.1"/>
    </source>
</evidence>
<feature type="region of interest" description="Disordered" evidence="1">
    <location>
        <begin position="438"/>
        <end position="463"/>
    </location>
</feature>
<dbReference type="GO" id="GO:0004674">
    <property type="term" value="F:protein serine/threonine kinase activity"/>
    <property type="evidence" value="ECO:0007669"/>
    <property type="project" value="TreeGrafter"/>
</dbReference>
<proteinExistence type="predicted"/>